<proteinExistence type="predicted"/>
<comment type="caution">
    <text evidence="1">The sequence shown here is derived from an EMBL/GenBank/DDBJ whole genome shotgun (WGS) entry which is preliminary data.</text>
</comment>
<dbReference type="RefSeq" id="WP_044227931.1">
    <property type="nucleotide sequence ID" value="NZ_JRYR02000001.1"/>
</dbReference>
<evidence type="ECO:0000313" key="2">
    <source>
        <dbReference type="Proteomes" id="UP000179797"/>
    </source>
</evidence>
<dbReference type="AlphaFoldDB" id="A0A1S1Z075"/>
<dbReference type="Proteomes" id="UP000179797">
    <property type="component" value="Unassembled WGS sequence"/>
</dbReference>
<keyword evidence="2" id="KW-1185">Reference proteome</keyword>
<reference evidence="1 2" key="1">
    <citation type="journal article" date="2012" name="Int. J. Syst. Evol. Microbiol.">
        <title>Flammeovirga pacifica sp. nov., isolated from deep-sea sediment.</title>
        <authorList>
            <person name="Xu H."/>
            <person name="Fu Y."/>
            <person name="Yang N."/>
            <person name="Ding Z."/>
            <person name="Lai Q."/>
            <person name="Zeng R."/>
        </authorList>
    </citation>
    <scope>NUCLEOTIDE SEQUENCE [LARGE SCALE GENOMIC DNA]</scope>
    <source>
        <strain evidence="2">DSM 24597 / LMG 26175 / WPAGA1</strain>
    </source>
</reference>
<organism evidence="1 2">
    <name type="scientific">Flammeovirga pacifica</name>
    <dbReference type="NCBI Taxonomy" id="915059"/>
    <lineage>
        <taxon>Bacteria</taxon>
        <taxon>Pseudomonadati</taxon>
        <taxon>Bacteroidota</taxon>
        <taxon>Cytophagia</taxon>
        <taxon>Cytophagales</taxon>
        <taxon>Flammeovirgaceae</taxon>
        <taxon>Flammeovirga</taxon>
    </lineage>
</organism>
<evidence type="ECO:0000313" key="1">
    <source>
        <dbReference type="EMBL" id="OHX66660.1"/>
    </source>
</evidence>
<dbReference type="OrthoDB" id="9897976at2"/>
<dbReference type="EMBL" id="JRYR02000001">
    <property type="protein sequence ID" value="OHX66660.1"/>
    <property type="molecule type" value="Genomic_DNA"/>
</dbReference>
<sequence length="85" mass="9938">MIDDFNYYANESYDTLSNLGYKLDLSAHRYYCIELYDSTTITYDRLQVDDEIVGRIYSDGSTTKIHYGVATDVDILNEEKEFIKL</sequence>
<gene>
    <name evidence="1" type="ORF">NH26_09960</name>
</gene>
<accession>A0A1S1Z075</accession>
<protein>
    <submittedName>
        <fullName evidence="1">Uncharacterized protein</fullName>
    </submittedName>
</protein>
<name>A0A1S1Z075_FLAPC</name>